<protein>
    <submittedName>
        <fullName evidence="1">Uncharacterized protein</fullName>
    </submittedName>
</protein>
<reference evidence="1" key="1">
    <citation type="submission" date="2022-02" db="EMBL/GenBank/DDBJ databases">
        <title>Plant Genome Project.</title>
        <authorList>
            <person name="Zhang R.-G."/>
        </authorList>
    </citation>
    <scope>NUCLEOTIDE SEQUENCE</scope>
    <source>
        <strain evidence="1">AT1</strain>
    </source>
</reference>
<proteinExistence type="predicted"/>
<dbReference type="EMBL" id="CM046399">
    <property type="protein sequence ID" value="KAI8527634.1"/>
    <property type="molecule type" value="Genomic_DNA"/>
</dbReference>
<dbReference type="Proteomes" id="UP001062846">
    <property type="component" value="Chromosome 12"/>
</dbReference>
<keyword evidence="2" id="KW-1185">Reference proteome</keyword>
<name>A0ACC0LH56_RHOML</name>
<gene>
    <name evidence="1" type="ORF">RHMOL_Rhmol12G0090900</name>
</gene>
<evidence type="ECO:0000313" key="1">
    <source>
        <dbReference type="EMBL" id="KAI8527634.1"/>
    </source>
</evidence>
<comment type="caution">
    <text evidence="1">The sequence shown here is derived from an EMBL/GenBank/DDBJ whole genome shotgun (WGS) entry which is preliminary data.</text>
</comment>
<organism evidence="1 2">
    <name type="scientific">Rhododendron molle</name>
    <name type="common">Chinese azalea</name>
    <name type="synonym">Azalea mollis</name>
    <dbReference type="NCBI Taxonomy" id="49168"/>
    <lineage>
        <taxon>Eukaryota</taxon>
        <taxon>Viridiplantae</taxon>
        <taxon>Streptophyta</taxon>
        <taxon>Embryophyta</taxon>
        <taxon>Tracheophyta</taxon>
        <taxon>Spermatophyta</taxon>
        <taxon>Magnoliopsida</taxon>
        <taxon>eudicotyledons</taxon>
        <taxon>Gunneridae</taxon>
        <taxon>Pentapetalae</taxon>
        <taxon>asterids</taxon>
        <taxon>Ericales</taxon>
        <taxon>Ericaceae</taxon>
        <taxon>Ericoideae</taxon>
        <taxon>Rhodoreae</taxon>
        <taxon>Rhododendron</taxon>
    </lineage>
</organism>
<sequence length="59" mass="6558">MVGKFQPPYSGAKETIDYAMTELEILVKFQNIDSSNFLSPNTSKSISTTGMIDVRKTVQ</sequence>
<accession>A0ACC0LH56</accession>
<evidence type="ECO:0000313" key="2">
    <source>
        <dbReference type="Proteomes" id="UP001062846"/>
    </source>
</evidence>